<evidence type="ECO:0000313" key="2">
    <source>
        <dbReference type="EMBL" id="OBZ65986.1"/>
    </source>
</evidence>
<feature type="transmembrane region" description="Helical" evidence="1">
    <location>
        <begin position="85"/>
        <end position="105"/>
    </location>
</feature>
<keyword evidence="1" id="KW-1133">Transmembrane helix</keyword>
<feature type="transmembrane region" description="Helical" evidence="1">
    <location>
        <begin position="14"/>
        <end position="33"/>
    </location>
</feature>
<reference evidence="2 3" key="1">
    <citation type="submission" date="2016-03" db="EMBL/GenBank/DDBJ databases">
        <title>Whole genome sequencing of Grifola frondosa 9006-11.</title>
        <authorList>
            <person name="Min B."/>
            <person name="Park H."/>
            <person name="Kim J.-G."/>
            <person name="Cho H."/>
            <person name="Oh Y.-L."/>
            <person name="Kong W.-S."/>
            <person name="Choi I.-G."/>
        </authorList>
    </citation>
    <scope>NUCLEOTIDE SEQUENCE [LARGE SCALE GENOMIC DNA]</scope>
    <source>
        <strain evidence="2 3">9006-11</strain>
    </source>
</reference>
<accession>A0A1C7LP35</accession>
<feature type="transmembrane region" description="Helical" evidence="1">
    <location>
        <begin position="196"/>
        <end position="216"/>
    </location>
</feature>
<sequence length="308" mass="35008">MVNWHDPLILQQDLMSYIVLAQICDAVFVWELVTTLYFDWKLLSAGREEWRWPTLLYFLSRLTTFVFAIFQFVTYNLKSEFDCNALIQTLVVFAYFPMGFSSALIGLRIVAIFNRKVLVVIFVTAAVCTNIALFIYGVIVFGNSFWDPETMSCVVTGTVKNRLNIVVTFTLDVMMLIVMLIGIWRVRGSGSLWRLVYRQGLIWLFIAVLAYVPPIVLLSLNLNDDMNLLFQSPLTIAMWGIIVFCNRGLYEHAHPDHIMINVVQPLSSSPSTSNPRRGTGNNLVPMVQITRVVENDNAKKSGSICTEV</sequence>
<feature type="transmembrane region" description="Helical" evidence="1">
    <location>
        <begin position="162"/>
        <end position="184"/>
    </location>
</feature>
<feature type="transmembrane region" description="Helical" evidence="1">
    <location>
        <begin position="54"/>
        <end position="73"/>
    </location>
</feature>
<protein>
    <submittedName>
        <fullName evidence="2">Uncharacterized protein</fullName>
    </submittedName>
</protein>
<dbReference type="OrthoDB" id="2802652at2759"/>
<dbReference type="EMBL" id="LUGG01000035">
    <property type="protein sequence ID" value="OBZ65986.1"/>
    <property type="molecule type" value="Genomic_DNA"/>
</dbReference>
<dbReference type="OMA" id="EINCNAV"/>
<name>A0A1C7LP35_GRIFR</name>
<keyword evidence="1" id="KW-0472">Membrane</keyword>
<evidence type="ECO:0000313" key="3">
    <source>
        <dbReference type="Proteomes" id="UP000092993"/>
    </source>
</evidence>
<feature type="transmembrane region" description="Helical" evidence="1">
    <location>
        <begin position="117"/>
        <end position="142"/>
    </location>
</feature>
<gene>
    <name evidence="2" type="ORF">A0H81_14022</name>
</gene>
<comment type="caution">
    <text evidence="2">The sequence shown here is derived from an EMBL/GenBank/DDBJ whole genome shotgun (WGS) entry which is preliminary data.</text>
</comment>
<dbReference type="AlphaFoldDB" id="A0A1C7LP35"/>
<organism evidence="2 3">
    <name type="scientific">Grifola frondosa</name>
    <name type="common">Maitake</name>
    <name type="synonym">Polyporus frondosus</name>
    <dbReference type="NCBI Taxonomy" id="5627"/>
    <lineage>
        <taxon>Eukaryota</taxon>
        <taxon>Fungi</taxon>
        <taxon>Dikarya</taxon>
        <taxon>Basidiomycota</taxon>
        <taxon>Agaricomycotina</taxon>
        <taxon>Agaricomycetes</taxon>
        <taxon>Polyporales</taxon>
        <taxon>Grifolaceae</taxon>
        <taxon>Grifola</taxon>
    </lineage>
</organism>
<keyword evidence="1" id="KW-0812">Transmembrane</keyword>
<proteinExistence type="predicted"/>
<dbReference type="Proteomes" id="UP000092993">
    <property type="component" value="Unassembled WGS sequence"/>
</dbReference>
<evidence type="ECO:0000256" key="1">
    <source>
        <dbReference type="SAM" id="Phobius"/>
    </source>
</evidence>
<keyword evidence="3" id="KW-1185">Reference proteome</keyword>
<feature type="transmembrane region" description="Helical" evidence="1">
    <location>
        <begin position="228"/>
        <end position="250"/>
    </location>
</feature>